<dbReference type="GO" id="GO:0016020">
    <property type="term" value="C:membrane"/>
    <property type="evidence" value="ECO:0007669"/>
    <property type="project" value="UniProtKB-SubCell"/>
</dbReference>
<dbReference type="InterPro" id="IPR036396">
    <property type="entry name" value="Cyt_P450_sf"/>
</dbReference>
<dbReference type="PRINTS" id="PR00385">
    <property type="entry name" value="P450"/>
</dbReference>
<dbReference type="InterPro" id="IPR001128">
    <property type="entry name" value="Cyt_P450"/>
</dbReference>
<evidence type="ECO:0000256" key="1">
    <source>
        <dbReference type="ARBA" id="ARBA00001971"/>
    </source>
</evidence>
<keyword evidence="7" id="KW-0472">Membrane</keyword>
<evidence type="ECO:0000313" key="10">
    <source>
        <dbReference type="Proteomes" id="UP000436088"/>
    </source>
</evidence>
<evidence type="ECO:0000256" key="7">
    <source>
        <dbReference type="ARBA" id="ARBA00023136"/>
    </source>
</evidence>
<dbReference type="GO" id="GO:0020037">
    <property type="term" value="F:heme binding"/>
    <property type="evidence" value="ECO:0007669"/>
    <property type="project" value="InterPro"/>
</dbReference>
<comment type="caution">
    <text evidence="9">The sequence shown here is derived from an EMBL/GenBank/DDBJ whole genome shotgun (WGS) entry which is preliminary data.</text>
</comment>
<dbReference type="PRINTS" id="PR00463">
    <property type="entry name" value="EP450I"/>
</dbReference>
<gene>
    <name evidence="9" type="ORF">F3Y22_tig00111105pilonHSYRG00287</name>
</gene>
<dbReference type="SUPFAM" id="SSF48264">
    <property type="entry name" value="Cytochrome P450"/>
    <property type="match status" value="1"/>
</dbReference>
<feature type="compositionally biased region" description="Basic and acidic residues" evidence="8">
    <location>
        <begin position="20"/>
        <end position="36"/>
    </location>
</feature>
<organism evidence="9 10">
    <name type="scientific">Hibiscus syriacus</name>
    <name type="common">Rose of Sharon</name>
    <dbReference type="NCBI Taxonomy" id="106335"/>
    <lineage>
        <taxon>Eukaryota</taxon>
        <taxon>Viridiplantae</taxon>
        <taxon>Streptophyta</taxon>
        <taxon>Embryophyta</taxon>
        <taxon>Tracheophyta</taxon>
        <taxon>Spermatophyta</taxon>
        <taxon>Magnoliopsida</taxon>
        <taxon>eudicotyledons</taxon>
        <taxon>Gunneridae</taxon>
        <taxon>Pentapetalae</taxon>
        <taxon>rosids</taxon>
        <taxon>malvids</taxon>
        <taxon>Malvales</taxon>
        <taxon>Malvaceae</taxon>
        <taxon>Malvoideae</taxon>
        <taxon>Hibiscus</taxon>
    </lineage>
</organism>
<keyword evidence="4" id="KW-0812">Transmembrane</keyword>
<keyword evidence="6" id="KW-1133">Transmembrane helix</keyword>
<sequence>MGRASSASAISGESIGPFDKSLKGNERKKHESDEHGVEPVVPYVHTLFDVHLIEEKRKLEEQEIVTLCSEFFTAGTDTTSTALELIMANLVKHPQIQHKLFEEIKGIISEGEVEIKDEHLGMTPYLRAVILESLRLHPPTHFLIPRCVTKDVVLGGFLVPKNTVVMFVESEMGQSRDVWENPMEFDPDGFMSDSDGRK</sequence>
<dbReference type="PANTHER" id="PTHR24298:SF881">
    <property type="entry name" value="CYTOCHROME P450 89A2-LIKE"/>
    <property type="match status" value="1"/>
</dbReference>
<dbReference type="Proteomes" id="UP000436088">
    <property type="component" value="Unassembled WGS sequence"/>
</dbReference>
<protein>
    <submittedName>
        <fullName evidence="9">Cytochrome P450 89A2</fullName>
    </submittedName>
</protein>
<dbReference type="GO" id="GO:0016709">
    <property type="term" value="F:oxidoreductase activity, acting on paired donors, with incorporation or reduction of molecular oxygen, NAD(P)H as one donor, and incorporation of one atom of oxygen"/>
    <property type="evidence" value="ECO:0007669"/>
    <property type="project" value="TreeGrafter"/>
</dbReference>
<comment type="cofactor">
    <cofactor evidence="1">
        <name>heme</name>
        <dbReference type="ChEBI" id="CHEBI:30413"/>
    </cofactor>
</comment>
<keyword evidence="3" id="KW-0349">Heme</keyword>
<feature type="compositionally biased region" description="Low complexity" evidence="8">
    <location>
        <begin position="1"/>
        <end position="16"/>
    </location>
</feature>
<dbReference type="GO" id="GO:0005506">
    <property type="term" value="F:iron ion binding"/>
    <property type="evidence" value="ECO:0007669"/>
    <property type="project" value="InterPro"/>
</dbReference>
<reference evidence="9" key="1">
    <citation type="submission" date="2019-09" db="EMBL/GenBank/DDBJ databases">
        <title>Draft genome information of white flower Hibiscus syriacus.</title>
        <authorList>
            <person name="Kim Y.-M."/>
        </authorList>
    </citation>
    <scope>NUCLEOTIDE SEQUENCE [LARGE SCALE GENOMIC DNA]</scope>
    <source>
        <strain evidence="9">YM2019G1</strain>
    </source>
</reference>
<dbReference type="InterPro" id="IPR002401">
    <property type="entry name" value="Cyt_P450_E_grp-I"/>
</dbReference>
<dbReference type="OrthoDB" id="2789670at2759"/>
<keyword evidence="3" id="KW-0408">Iron</keyword>
<evidence type="ECO:0000256" key="8">
    <source>
        <dbReference type="SAM" id="MobiDB-lite"/>
    </source>
</evidence>
<comment type="subcellular location">
    <subcellularLocation>
        <location evidence="2">Membrane</location>
        <topology evidence="2">Single-pass membrane protein</topology>
    </subcellularLocation>
</comment>
<dbReference type="Gene3D" id="1.10.630.10">
    <property type="entry name" value="Cytochrome P450"/>
    <property type="match status" value="1"/>
</dbReference>
<accession>A0A6A2YZM5</accession>
<dbReference type="InterPro" id="IPR051103">
    <property type="entry name" value="Plant_metabolite_P450s"/>
</dbReference>
<name>A0A6A2YZM5_HIBSY</name>
<dbReference type="EMBL" id="VEPZ02001236">
    <property type="protein sequence ID" value="KAE8684710.1"/>
    <property type="molecule type" value="Genomic_DNA"/>
</dbReference>
<dbReference type="Pfam" id="PF00067">
    <property type="entry name" value="p450"/>
    <property type="match status" value="1"/>
</dbReference>
<dbReference type="PANTHER" id="PTHR24298">
    <property type="entry name" value="FLAVONOID 3'-MONOOXYGENASE-RELATED"/>
    <property type="match status" value="1"/>
</dbReference>
<proteinExistence type="predicted"/>
<evidence type="ECO:0000256" key="3">
    <source>
        <dbReference type="ARBA" id="ARBA00022617"/>
    </source>
</evidence>
<evidence type="ECO:0000256" key="4">
    <source>
        <dbReference type="ARBA" id="ARBA00022692"/>
    </source>
</evidence>
<evidence type="ECO:0000313" key="9">
    <source>
        <dbReference type="EMBL" id="KAE8684710.1"/>
    </source>
</evidence>
<evidence type="ECO:0000256" key="5">
    <source>
        <dbReference type="ARBA" id="ARBA00022723"/>
    </source>
</evidence>
<keyword evidence="10" id="KW-1185">Reference proteome</keyword>
<feature type="region of interest" description="Disordered" evidence="8">
    <location>
        <begin position="1"/>
        <end position="36"/>
    </location>
</feature>
<keyword evidence="5" id="KW-0479">Metal-binding</keyword>
<dbReference type="AlphaFoldDB" id="A0A6A2YZM5"/>
<evidence type="ECO:0000256" key="6">
    <source>
        <dbReference type="ARBA" id="ARBA00022989"/>
    </source>
</evidence>
<evidence type="ECO:0000256" key="2">
    <source>
        <dbReference type="ARBA" id="ARBA00004167"/>
    </source>
</evidence>